<evidence type="ECO:0000256" key="4">
    <source>
        <dbReference type="ARBA" id="ARBA00023157"/>
    </source>
</evidence>
<evidence type="ECO:0000313" key="5">
    <source>
        <dbReference type="EMBL" id="KAL0276164.1"/>
    </source>
</evidence>
<sequence length="81" mass="9703">MNFYRPEELLDKRACSRLRADLKKCLLESECCRSRKRTPRECLEDPRGGVPDECFVLRTSFWECKRSTVDMRVRFRGRKGE</sequence>
<keyword evidence="4" id="KW-1015">Disulfide bond</keyword>
<organism evidence="5">
    <name type="scientific">Menopon gallinae</name>
    <name type="common">poultry shaft louse</name>
    <dbReference type="NCBI Taxonomy" id="328185"/>
    <lineage>
        <taxon>Eukaryota</taxon>
        <taxon>Metazoa</taxon>
        <taxon>Ecdysozoa</taxon>
        <taxon>Arthropoda</taxon>
        <taxon>Hexapoda</taxon>
        <taxon>Insecta</taxon>
        <taxon>Pterygota</taxon>
        <taxon>Neoptera</taxon>
        <taxon>Paraneoptera</taxon>
        <taxon>Psocodea</taxon>
        <taxon>Troctomorpha</taxon>
        <taxon>Phthiraptera</taxon>
        <taxon>Amblycera</taxon>
        <taxon>Menoponidae</taxon>
        <taxon>Menopon</taxon>
    </lineage>
</organism>
<proteinExistence type="inferred from homology"/>
<evidence type="ECO:0000256" key="3">
    <source>
        <dbReference type="ARBA" id="ARBA00021904"/>
    </source>
</evidence>
<dbReference type="Pfam" id="PF10203">
    <property type="entry name" value="Pet191_N"/>
    <property type="match status" value="1"/>
</dbReference>
<name>A0AAW2I1U4_9NEOP</name>
<comment type="caution">
    <text evidence="5">The sequence shown here is derived from an EMBL/GenBank/DDBJ whole genome shotgun (WGS) entry which is preliminary data.</text>
</comment>
<reference evidence="5" key="1">
    <citation type="journal article" date="2024" name="Gigascience">
        <title>Chromosome-level genome of the poultry shaft louse Menopon gallinae provides insight into the host-switching and adaptive evolution of parasitic lice.</title>
        <authorList>
            <person name="Xu Y."/>
            <person name="Ma L."/>
            <person name="Liu S."/>
            <person name="Liang Y."/>
            <person name="Liu Q."/>
            <person name="He Z."/>
            <person name="Tian L."/>
            <person name="Duan Y."/>
            <person name="Cai W."/>
            <person name="Li H."/>
            <person name="Song F."/>
        </authorList>
    </citation>
    <scope>NUCLEOTIDE SEQUENCE</scope>
    <source>
        <strain evidence="5">Cailab_2023a</strain>
    </source>
</reference>
<dbReference type="EMBL" id="JARGDH010000002">
    <property type="protein sequence ID" value="KAL0276164.1"/>
    <property type="molecule type" value="Genomic_DNA"/>
</dbReference>
<dbReference type="PANTHER" id="PTHR28627:SF1">
    <property type="entry name" value="CYTOCHROME C OXIDASE ASSEMBLY FACTOR 5"/>
    <property type="match status" value="1"/>
</dbReference>
<dbReference type="GO" id="GO:0033617">
    <property type="term" value="P:mitochondrial respiratory chain complex IV assembly"/>
    <property type="evidence" value="ECO:0007669"/>
    <property type="project" value="TreeGrafter"/>
</dbReference>
<comment type="function">
    <text evidence="1">Involved in an early step of the mitochondrial complex IV assembly process.</text>
</comment>
<protein>
    <recommendedName>
        <fullName evidence="3">Cytochrome c oxidase assembly factor 5</fullName>
    </recommendedName>
</protein>
<dbReference type="GO" id="GO:0005739">
    <property type="term" value="C:mitochondrion"/>
    <property type="evidence" value="ECO:0007669"/>
    <property type="project" value="TreeGrafter"/>
</dbReference>
<evidence type="ECO:0000256" key="2">
    <source>
        <dbReference type="ARBA" id="ARBA00007785"/>
    </source>
</evidence>
<accession>A0AAW2I1U4</accession>
<gene>
    <name evidence="5" type="ORF">PYX00_003788</name>
</gene>
<dbReference type="AlphaFoldDB" id="A0AAW2I1U4"/>
<comment type="similarity">
    <text evidence="2">Belongs to the PET191 family.</text>
</comment>
<dbReference type="PANTHER" id="PTHR28627">
    <property type="entry name" value="CYTOCHROME C OXIDASE ASSEMBLY FACTOR 5"/>
    <property type="match status" value="1"/>
</dbReference>
<evidence type="ECO:0000256" key="1">
    <source>
        <dbReference type="ARBA" id="ARBA00003186"/>
    </source>
</evidence>
<dbReference type="InterPro" id="IPR018793">
    <property type="entry name" value="Cyt_c_oxidase_assmbl_Pet191"/>
</dbReference>